<dbReference type="SMART" id="SM00382">
    <property type="entry name" value="AAA"/>
    <property type="match status" value="1"/>
</dbReference>
<keyword evidence="1" id="KW-0547">Nucleotide-binding</keyword>
<evidence type="ECO:0000313" key="5">
    <source>
        <dbReference type="Proteomes" id="UP000256763"/>
    </source>
</evidence>
<dbReference type="Pfam" id="PF00005">
    <property type="entry name" value="ABC_tran"/>
    <property type="match status" value="1"/>
</dbReference>
<dbReference type="InterPro" id="IPR027417">
    <property type="entry name" value="P-loop_NTPase"/>
</dbReference>
<proteinExistence type="predicted"/>
<dbReference type="PROSITE" id="PS50893">
    <property type="entry name" value="ABC_TRANSPORTER_2"/>
    <property type="match status" value="1"/>
</dbReference>
<keyword evidence="5" id="KW-1185">Reference proteome</keyword>
<dbReference type="InterPro" id="IPR017871">
    <property type="entry name" value="ABC_transporter-like_CS"/>
</dbReference>
<comment type="caution">
    <text evidence="4">The sequence shown here is derived from an EMBL/GenBank/DDBJ whole genome shotgun (WGS) entry which is preliminary data.</text>
</comment>
<dbReference type="GO" id="GO:0016887">
    <property type="term" value="F:ATP hydrolysis activity"/>
    <property type="evidence" value="ECO:0007669"/>
    <property type="project" value="InterPro"/>
</dbReference>
<dbReference type="InterPro" id="IPR003593">
    <property type="entry name" value="AAA+_ATPase"/>
</dbReference>
<dbReference type="GO" id="GO:0005524">
    <property type="term" value="F:ATP binding"/>
    <property type="evidence" value="ECO:0007669"/>
    <property type="project" value="UniProtKB-KW"/>
</dbReference>
<dbReference type="OrthoDB" id="6461291at2"/>
<accession>A0A3E0WZW8</accession>
<evidence type="ECO:0000256" key="2">
    <source>
        <dbReference type="ARBA" id="ARBA00022840"/>
    </source>
</evidence>
<dbReference type="SUPFAM" id="SSF52540">
    <property type="entry name" value="P-loop containing nucleoside triphosphate hydrolases"/>
    <property type="match status" value="1"/>
</dbReference>
<dbReference type="RefSeq" id="WP_116302365.1">
    <property type="nucleotide sequence ID" value="NZ_NFZV01000010.1"/>
</dbReference>
<feature type="domain" description="ABC transporter" evidence="3">
    <location>
        <begin position="6"/>
        <end position="240"/>
    </location>
</feature>
<dbReference type="Gene3D" id="3.40.50.300">
    <property type="entry name" value="P-loop containing nucleotide triphosphate hydrolases"/>
    <property type="match status" value="1"/>
</dbReference>
<sequence length="258" mass="27883">MTQSGFAVNGLSAGYRGRKVLLDVSIETIPSHSLVALVGPNAAGKSTLLKAIVGLAPARGEVWLDGDALQRLTPAQRLRRAGYLPQTLPQACSLTAYESLLSALRAGCPELTVQEAEHNAESTLDLLELRPLALRRMDQLSGGQRQMVGLAQVIARQPRMLLLDEPTSALDLRWQVCVLEAVRQLARARGAIALIAIHDLNLALRFCDRVLVLDQGKVLASGTPANFQSDLLEQVYGVEGRLEHCSHGHPLVVVDRAL</sequence>
<dbReference type="CDD" id="cd03214">
    <property type="entry name" value="ABC_Iron-Siderophores_B12_Hemin"/>
    <property type="match status" value="1"/>
</dbReference>
<evidence type="ECO:0000256" key="1">
    <source>
        <dbReference type="ARBA" id="ARBA00022741"/>
    </source>
</evidence>
<gene>
    <name evidence="4" type="ORF">CAL65_04705</name>
</gene>
<dbReference type="PANTHER" id="PTHR42794:SF2">
    <property type="entry name" value="ABC TRANSPORTER ATP-BINDING PROTEIN"/>
    <property type="match status" value="1"/>
</dbReference>
<evidence type="ECO:0000259" key="3">
    <source>
        <dbReference type="PROSITE" id="PS50893"/>
    </source>
</evidence>
<dbReference type="PANTHER" id="PTHR42794">
    <property type="entry name" value="HEMIN IMPORT ATP-BINDING PROTEIN HMUV"/>
    <property type="match status" value="1"/>
</dbReference>
<keyword evidence="2" id="KW-0067">ATP-binding</keyword>
<name>A0A3E0WZW8_9GAMM</name>
<protein>
    <submittedName>
        <fullName evidence="4">ABC transporter</fullName>
    </submittedName>
</protein>
<dbReference type="Proteomes" id="UP000256763">
    <property type="component" value="Unassembled WGS sequence"/>
</dbReference>
<organism evidence="4 5">
    <name type="scientific">Alkalilimnicola ehrlichii</name>
    <dbReference type="NCBI Taxonomy" id="351052"/>
    <lineage>
        <taxon>Bacteria</taxon>
        <taxon>Pseudomonadati</taxon>
        <taxon>Pseudomonadota</taxon>
        <taxon>Gammaproteobacteria</taxon>
        <taxon>Chromatiales</taxon>
        <taxon>Ectothiorhodospiraceae</taxon>
        <taxon>Alkalilimnicola</taxon>
    </lineage>
</organism>
<dbReference type="InterPro" id="IPR003439">
    <property type="entry name" value="ABC_transporter-like_ATP-bd"/>
</dbReference>
<evidence type="ECO:0000313" key="4">
    <source>
        <dbReference type="EMBL" id="RFA38637.1"/>
    </source>
</evidence>
<dbReference type="EMBL" id="NFZW01000003">
    <property type="protein sequence ID" value="RFA38637.1"/>
    <property type="molecule type" value="Genomic_DNA"/>
</dbReference>
<dbReference type="AlphaFoldDB" id="A0A3E0WZW8"/>
<dbReference type="PROSITE" id="PS00211">
    <property type="entry name" value="ABC_TRANSPORTER_1"/>
    <property type="match status" value="1"/>
</dbReference>
<reference evidence="5" key="1">
    <citation type="submission" date="2017-05" db="EMBL/GenBank/DDBJ databases">
        <authorList>
            <person name="Sharma S."/>
            <person name="Sidhu C."/>
            <person name="Pinnaka A.K."/>
        </authorList>
    </citation>
    <scope>NUCLEOTIDE SEQUENCE [LARGE SCALE GENOMIC DNA]</scope>
    <source>
        <strain evidence="5">AK93</strain>
    </source>
</reference>